<name>A0A517MWK3_9BACT</name>
<keyword evidence="2" id="KW-0732">Signal</keyword>
<evidence type="ECO:0000313" key="4">
    <source>
        <dbReference type="Proteomes" id="UP000319852"/>
    </source>
</evidence>
<feature type="signal peptide" evidence="2">
    <location>
        <begin position="1"/>
        <end position="22"/>
    </location>
</feature>
<reference evidence="3 4" key="1">
    <citation type="submission" date="2019-02" db="EMBL/GenBank/DDBJ databases">
        <title>Deep-cultivation of Planctomycetes and their phenomic and genomic characterization uncovers novel biology.</title>
        <authorList>
            <person name="Wiegand S."/>
            <person name="Jogler M."/>
            <person name="Boedeker C."/>
            <person name="Pinto D."/>
            <person name="Vollmers J."/>
            <person name="Rivas-Marin E."/>
            <person name="Kohn T."/>
            <person name="Peeters S.H."/>
            <person name="Heuer A."/>
            <person name="Rast P."/>
            <person name="Oberbeckmann S."/>
            <person name="Bunk B."/>
            <person name="Jeske O."/>
            <person name="Meyerdierks A."/>
            <person name="Storesund J.E."/>
            <person name="Kallscheuer N."/>
            <person name="Luecker S."/>
            <person name="Lage O.M."/>
            <person name="Pohl T."/>
            <person name="Merkel B.J."/>
            <person name="Hornburger P."/>
            <person name="Mueller R.-W."/>
            <person name="Bruemmer F."/>
            <person name="Labrenz M."/>
            <person name="Spormann A.M."/>
            <person name="Op den Camp H."/>
            <person name="Overmann J."/>
            <person name="Amann R."/>
            <person name="Jetten M.S.M."/>
            <person name="Mascher T."/>
            <person name="Medema M.H."/>
            <person name="Devos D.P."/>
            <person name="Kaster A.-K."/>
            <person name="Ovreas L."/>
            <person name="Rohde M."/>
            <person name="Galperin M.Y."/>
            <person name="Jogler C."/>
        </authorList>
    </citation>
    <scope>NUCLEOTIDE SEQUENCE [LARGE SCALE GENOMIC DNA]</scope>
    <source>
        <strain evidence="3 4">HG15A2</strain>
    </source>
</reference>
<organism evidence="3 4">
    <name type="scientific">Adhaeretor mobilis</name>
    <dbReference type="NCBI Taxonomy" id="1930276"/>
    <lineage>
        <taxon>Bacteria</taxon>
        <taxon>Pseudomonadati</taxon>
        <taxon>Planctomycetota</taxon>
        <taxon>Planctomycetia</taxon>
        <taxon>Pirellulales</taxon>
        <taxon>Lacipirellulaceae</taxon>
        <taxon>Adhaeretor</taxon>
    </lineage>
</organism>
<protein>
    <submittedName>
        <fullName evidence="3">Archaeal TRASH domain protein</fullName>
    </submittedName>
</protein>
<dbReference type="EMBL" id="CP036263">
    <property type="protein sequence ID" value="QDS99254.1"/>
    <property type="molecule type" value="Genomic_DNA"/>
</dbReference>
<dbReference type="KEGG" id="amob:HG15A2_25760"/>
<dbReference type="AlphaFoldDB" id="A0A517MWK3"/>
<evidence type="ECO:0000313" key="3">
    <source>
        <dbReference type="EMBL" id="QDS99254.1"/>
    </source>
</evidence>
<dbReference type="RefSeq" id="WP_246117718.1">
    <property type="nucleotide sequence ID" value="NZ_CP036263.1"/>
</dbReference>
<keyword evidence="4" id="KW-1185">Reference proteome</keyword>
<sequence precursor="true">MKSLSLSAMATGMMLIASVAPAQTGQEVEKHAAHAGHEHAAHDHSEHQQATMPEAMPEQPPEAKPAGPHGGTIQQVGQFQIETMLEPGGIRLFTYDQQGQPLELKGARGLATLQIEGDAKRYRYDLFPEAGQDNLAKSLAVAVDLSKIAGRKVELAYQLVGIPGAERKPLQFTANGMVPMTEAQQVAAAIAAQKTCPVSGQPLGGMGKPIPVTVGDQTVYVCCAGCIDAVKENSAKYFPQQQAKLTVTEATAADAEAIKQQQLCPVMDEPLGGMGTPLKVTGLGRDVFLCCKGCLKFLEKEPQKYLAKLPPLPNAEKPQVVKATKADAQFVSAQKLCPVMDEPLDAMGGPYKTVVEGRVVYLCCPGCAKKLHADPAGYLAKLAKQGISPPAVK</sequence>
<feature type="chain" id="PRO_5022013834" evidence="2">
    <location>
        <begin position="23"/>
        <end position="393"/>
    </location>
</feature>
<feature type="region of interest" description="Disordered" evidence="1">
    <location>
        <begin position="25"/>
        <end position="73"/>
    </location>
</feature>
<proteinExistence type="predicted"/>
<evidence type="ECO:0000256" key="2">
    <source>
        <dbReference type="SAM" id="SignalP"/>
    </source>
</evidence>
<gene>
    <name evidence="3" type="ORF">HG15A2_25760</name>
</gene>
<dbReference type="Proteomes" id="UP000319852">
    <property type="component" value="Chromosome"/>
</dbReference>
<accession>A0A517MWK3</accession>
<feature type="compositionally biased region" description="Basic and acidic residues" evidence="1">
    <location>
        <begin position="27"/>
        <end position="47"/>
    </location>
</feature>
<feature type="compositionally biased region" description="Low complexity" evidence="1">
    <location>
        <begin position="48"/>
        <end position="57"/>
    </location>
</feature>
<evidence type="ECO:0000256" key="1">
    <source>
        <dbReference type="SAM" id="MobiDB-lite"/>
    </source>
</evidence>